<gene>
    <name evidence="7" type="ORF">BHF68_02530</name>
</gene>
<reference evidence="7 8" key="1">
    <citation type="submission" date="2016-09" db="EMBL/GenBank/DDBJ databases">
        <title>Draft genome sequence for the type strain of Desulfuribacillus alkaliarsenatis AHT28, an obligately anaerobic, sulfidogenic bacterium isolated from Russian soda lake sediments.</title>
        <authorList>
            <person name="Abin C.A."/>
            <person name="Hollibaugh J.T."/>
        </authorList>
    </citation>
    <scope>NUCLEOTIDE SEQUENCE [LARGE SCALE GENOMIC DNA]</scope>
    <source>
        <strain evidence="7 8">AHT28</strain>
    </source>
</reference>
<dbReference type="InterPro" id="IPR016035">
    <property type="entry name" value="Acyl_Trfase/lysoPLipase"/>
</dbReference>
<feature type="active site" evidence="5">
    <location>
        <position position="93"/>
    </location>
</feature>
<organism evidence="7 8">
    <name type="scientific">Desulfuribacillus alkaliarsenatis</name>
    <dbReference type="NCBI Taxonomy" id="766136"/>
    <lineage>
        <taxon>Bacteria</taxon>
        <taxon>Bacillati</taxon>
        <taxon>Bacillota</taxon>
        <taxon>Desulfuribacillia</taxon>
        <taxon>Desulfuribacillales</taxon>
        <taxon>Desulfuribacillaceae</taxon>
        <taxon>Desulfuribacillus</taxon>
    </lineage>
</organism>
<dbReference type="AlphaFoldDB" id="A0A1E5G624"/>
<evidence type="ECO:0000256" key="3">
    <source>
        <dbReference type="ARBA" id="ARBA00048462"/>
    </source>
</evidence>
<sequence>MGKVAFVFPGQGSQYVGMAKDLYDQFPEVRELYKQADEIIGEDITKLCFEGPDNELRKTFNTQPALLLTSMAVLKAMELSGINIKADYMAGHSLGEYSAIVAAGGLSFEDGVALVRKRGMFMEEAVPEGKGAMTAILGLDREVLQDICSKASKPDDVVQLANINCPGQIVISGHKGAVEIAGELAKQQGAKRVIPLTVSGPFHSALMEPAKENLQQAISKICFNDTDIPVVANVDAKQVSRSGNIKELLLEQLTSSVLWEDSIRHLVDEGVDTFIEVGAGKVLSGLIKKIHRDLNIYNVEDLDSIEKLKKSLSN</sequence>
<feature type="active site" evidence="5">
    <location>
        <position position="203"/>
    </location>
</feature>
<dbReference type="FunFam" id="3.30.70.250:FF:000001">
    <property type="entry name" value="Malonyl CoA-acyl carrier protein transacylase"/>
    <property type="match status" value="1"/>
</dbReference>
<evidence type="ECO:0000256" key="5">
    <source>
        <dbReference type="PIRSR" id="PIRSR000446-1"/>
    </source>
</evidence>
<dbReference type="OrthoDB" id="9805460at2"/>
<keyword evidence="1 4" id="KW-0808">Transferase</keyword>
<evidence type="ECO:0000256" key="1">
    <source>
        <dbReference type="ARBA" id="ARBA00022679"/>
    </source>
</evidence>
<dbReference type="InterPro" id="IPR050858">
    <property type="entry name" value="Mal-CoA-ACP_Trans/PKS_FabD"/>
</dbReference>
<dbReference type="SUPFAM" id="SSF55048">
    <property type="entry name" value="Probable ACP-binding domain of malonyl-CoA ACP transacylase"/>
    <property type="match status" value="1"/>
</dbReference>
<feature type="domain" description="Malonyl-CoA:ACP transacylase (MAT)" evidence="6">
    <location>
        <begin position="7"/>
        <end position="312"/>
    </location>
</feature>
<dbReference type="EMBL" id="MIJE01000001">
    <property type="protein sequence ID" value="OEF98559.1"/>
    <property type="molecule type" value="Genomic_DNA"/>
</dbReference>
<dbReference type="Gene3D" id="3.40.366.10">
    <property type="entry name" value="Malonyl-Coenzyme A Acyl Carrier Protein, domain 2"/>
    <property type="match status" value="1"/>
</dbReference>
<evidence type="ECO:0000256" key="2">
    <source>
        <dbReference type="ARBA" id="ARBA00023315"/>
    </source>
</evidence>
<proteinExistence type="inferred from homology"/>
<dbReference type="Gene3D" id="3.30.70.250">
    <property type="entry name" value="Malonyl-CoA ACP transacylase, ACP-binding"/>
    <property type="match status" value="1"/>
</dbReference>
<evidence type="ECO:0000259" key="6">
    <source>
        <dbReference type="SMART" id="SM00827"/>
    </source>
</evidence>
<dbReference type="InterPro" id="IPR024925">
    <property type="entry name" value="Malonyl_CoA-ACP_transAc"/>
</dbReference>
<dbReference type="GO" id="GO:0006633">
    <property type="term" value="P:fatty acid biosynthetic process"/>
    <property type="evidence" value="ECO:0007669"/>
    <property type="project" value="TreeGrafter"/>
</dbReference>
<dbReference type="STRING" id="766136.BHF68_02530"/>
<comment type="catalytic activity">
    <reaction evidence="3 4">
        <text>holo-[ACP] + malonyl-CoA = malonyl-[ACP] + CoA</text>
        <dbReference type="Rhea" id="RHEA:41792"/>
        <dbReference type="Rhea" id="RHEA-COMP:9623"/>
        <dbReference type="Rhea" id="RHEA-COMP:9685"/>
        <dbReference type="ChEBI" id="CHEBI:57287"/>
        <dbReference type="ChEBI" id="CHEBI:57384"/>
        <dbReference type="ChEBI" id="CHEBI:64479"/>
        <dbReference type="ChEBI" id="CHEBI:78449"/>
        <dbReference type="EC" id="2.3.1.39"/>
    </reaction>
</comment>
<comment type="similarity">
    <text evidence="4">Belongs to the fabD family.</text>
</comment>
<keyword evidence="2 4" id="KW-0012">Acyltransferase</keyword>
<dbReference type="PANTHER" id="PTHR42681">
    <property type="entry name" value="MALONYL-COA-ACYL CARRIER PROTEIN TRANSACYLASE, MITOCHONDRIAL"/>
    <property type="match status" value="1"/>
</dbReference>
<dbReference type="RefSeq" id="WP_069642051.1">
    <property type="nucleotide sequence ID" value="NZ_MIJE01000001.1"/>
</dbReference>
<evidence type="ECO:0000313" key="8">
    <source>
        <dbReference type="Proteomes" id="UP000094296"/>
    </source>
</evidence>
<dbReference type="InterPro" id="IPR004410">
    <property type="entry name" value="Malonyl_CoA-ACP_transAc_FabD"/>
</dbReference>
<dbReference type="Proteomes" id="UP000094296">
    <property type="component" value="Unassembled WGS sequence"/>
</dbReference>
<protein>
    <recommendedName>
        <fullName evidence="4">Malonyl CoA-acyl carrier protein transacylase</fullName>
        <ecNumber evidence="4">2.3.1.39</ecNumber>
    </recommendedName>
</protein>
<dbReference type="NCBIfam" id="TIGR00128">
    <property type="entry name" value="fabD"/>
    <property type="match status" value="1"/>
</dbReference>
<dbReference type="GO" id="GO:0005829">
    <property type="term" value="C:cytosol"/>
    <property type="evidence" value="ECO:0007669"/>
    <property type="project" value="TreeGrafter"/>
</dbReference>
<evidence type="ECO:0000313" key="7">
    <source>
        <dbReference type="EMBL" id="OEF98559.1"/>
    </source>
</evidence>
<dbReference type="InterPro" id="IPR014043">
    <property type="entry name" value="Acyl_transferase_dom"/>
</dbReference>
<dbReference type="SMART" id="SM00827">
    <property type="entry name" value="PKS_AT"/>
    <property type="match status" value="1"/>
</dbReference>
<name>A0A1E5G624_9FIRM</name>
<dbReference type="Pfam" id="PF00698">
    <property type="entry name" value="Acyl_transf_1"/>
    <property type="match status" value="1"/>
</dbReference>
<dbReference type="GO" id="GO:0004314">
    <property type="term" value="F:[acyl-carrier-protein] S-malonyltransferase activity"/>
    <property type="evidence" value="ECO:0007669"/>
    <property type="project" value="UniProtKB-EC"/>
</dbReference>
<dbReference type="SUPFAM" id="SSF52151">
    <property type="entry name" value="FabD/lysophospholipase-like"/>
    <property type="match status" value="1"/>
</dbReference>
<comment type="caution">
    <text evidence="7">The sequence shown here is derived from an EMBL/GenBank/DDBJ whole genome shotgun (WGS) entry which is preliminary data.</text>
</comment>
<accession>A0A1E5G624</accession>
<keyword evidence="8" id="KW-1185">Reference proteome</keyword>
<dbReference type="EC" id="2.3.1.39" evidence="4"/>
<dbReference type="InterPro" id="IPR001227">
    <property type="entry name" value="Ac_transferase_dom_sf"/>
</dbReference>
<evidence type="ECO:0000256" key="4">
    <source>
        <dbReference type="PIRNR" id="PIRNR000446"/>
    </source>
</evidence>
<dbReference type="PANTHER" id="PTHR42681:SF1">
    <property type="entry name" value="MALONYL-COA-ACYL CARRIER PROTEIN TRANSACYLASE, MITOCHONDRIAL"/>
    <property type="match status" value="1"/>
</dbReference>
<dbReference type="InterPro" id="IPR016036">
    <property type="entry name" value="Malonyl_transacylase_ACP-bd"/>
</dbReference>
<dbReference type="PIRSF" id="PIRSF000446">
    <property type="entry name" value="Mct"/>
    <property type="match status" value="1"/>
</dbReference>